<keyword evidence="1" id="KW-1003">Cell membrane</keyword>
<feature type="compositionally biased region" description="Basic and acidic residues" evidence="2">
    <location>
        <begin position="32"/>
        <end position="67"/>
    </location>
</feature>
<dbReference type="PROSITE" id="PS51257">
    <property type="entry name" value="PROKAR_LIPOPROTEIN"/>
    <property type="match status" value="1"/>
</dbReference>
<dbReference type="PRINTS" id="PR00840">
    <property type="entry name" value="Y06768FAMILY"/>
</dbReference>
<dbReference type="RefSeq" id="WP_171113266.1">
    <property type="nucleotide sequence ID" value="NZ_CP053097.1"/>
</dbReference>
<feature type="chain" id="PRO_5026959690" description="DUF31 domain-containing protein" evidence="3">
    <location>
        <begin position="28"/>
        <end position="562"/>
    </location>
</feature>
<feature type="compositionally biased region" description="Basic and acidic residues" evidence="2">
    <location>
        <begin position="80"/>
        <end position="91"/>
    </location>
</feature>
<keyword evidence="3" id="KW-0732">Signal</keyword>
<evidence type="ECO:0000313" key="6">
    <source>
        <dbReference type="Proteomes" id="UP000502118"/>
    </source>
</evidence>
<dbReference type="Pfam" id="PF01732">
    <property type="entry name" value="Mycop_pep_DUF31"/>
    <property type="match status" value="1"/>
</dbReference>
<dbReference type="Proteomes" id="UP000502118">
    <property type="component" value="Chromosome"/>
</dbReference>
<dbReference type="InterPro" id="IPR009003">
    <property type="entry name" value="Peptidase_S1_PA"/>
</dbReference>
<evidence type="ECO:0000256" key="1">
    <source>
        <dbReference type="ARBA" id="ARBA00022475"/>
    </source>
</evidence>
<dbReference type="AlphaFoldDB" id="A0A6M4JBH5"/>
<organism evidence="5 6">
    <name type="scientific">Mycoplasma miroungirhinis</name>
    <dbReference type="NCBI Taxonomy" id="754516"/>
    <lineage>
        <taxon>Bacteria</taxon>
        <taxon>Bacillati</taxon>
        <taxon>Mycoplasmatota</taxon>
        <taxon>Mollicutes</taxon>
        <taxon>Mycoplasmataceae</taxon>
        <taxon>Mycoplasma</taxon>
    </lineage>
</organism>
<evidence type="ECO:0000259" key="4">
    <source>
        <dbReference type="Pfam" id="PF01732"/>
    </source>
</evidence>
<dbReference type="KEGG" id="mmio:HLA92_02640"/>
<gene>
    <name evidence="5" type="ORF">HLA92_02640</name>
</gene>
<evidence type="ECO:0000256" key="3">
    <source>
        <dbReference type="SAM" id="SignalP"/>
    </source>
</evidence>
<reference evidence="5 6" key="1">
    <citation type="submission" date="2020-05" db="EMBL/GenBank/DDBJ databases">
        <title>Novel Mycoplasma species detected in Mirounga angustirostris (northern elephant seal) from the USA.</title>
        <authorList>
            <person name="Volokhov D.V."/>
        </authorList>
    </citation>
    <scope>NUCLEOTIDE SEQUENCE [LARGE SCALE GENOMIC DNA]</scope>
    <source>
        <strain evidence="5 6">Mirounga ES2806-NAS</strain>
    </source>
</reference>
<dbReference type="InterPro" id="IPR022381">
    <property type="entry name" value="Uncharacterised_MG067"/>
</dbReference>
<protein>
    <recommendedName>
        <fullName evidence="4">DUF31 domain-containing protein</fullName>
    </recommendedName>
</protein>
<dbReference type="EMBL" id="CP053097">
    <property type="protein sequence ID" value="QJR44314.1"/>
    <property type="molecule type" value="Genomic_DNA"/>
</dbReference>
<feature type="domain" description="DUF31" evidence="4">
    <location>
        <begin position="134"/>
        <end position="488"/>
    </location>
</feature>
<feature type="signal peptide" evidence="3">
    <location>
        <begin position="1"/>
        <end position="27"/>
    </location>
</feature>
<keyword evidence="6" id="KW-1185">Reference proteome</keyword>
<keyword evidence="1" id="KW-0472">Membrane</keyword>
<sequence length="562" mass="64556">MKKSLKIFSIFLVLSLSPIVFISCANAQQNNKVEKDNQNQKINKKVEQHPSKENIHKNIENKEKNKQSETQNSQIYKTTNKPETKENEVIRSPKFNEQDIAKLLEKQIQNLKQQELNKLNIGSQDANLVQSEESIYNKIKDRSFAIGFNSKGIDKDDNKLSQIAHYNNGTAWLFDYAWKNNQKDSDELILFLATNAHVYSRAFNALDKKYKNMFPEYFSSNDEEKIQGFNIGIALDSHIQAINNNEKVSEDNKVQFYSNEDLKKYNDALLTNDFIITKNIFDNPQTVFVATDFFNSETNKELKAKTNSNSIAKDFAIFSVKIHYQNLKADNSLLSLKTAIDKALLSLDNDINYFKNKTNIPNFDSTLAPFQSVDYASMFFNSEEKKIKLYSSPSNFANSSRIHIAGFPDINRKQYFVRNYPKDLERDKQAFDTRSFSNGLNIQHNLDINRESYGIGVNNYVKNSSLYYGASGSLVINEYGLIVGIYSATNSSSEWDISQIGGFSPLVQVADLDNYYSYAHNLIDGTNKNKYPKQAKSYRENLRIFKDEYVDFNHSALFPEGF</sequence>
<accession>A0A6M4JBH5</accession>
<dbReference type="NCBIfam" id="NF045841">
    <property type="entry name" value="Ig_SerProt_MIP"/>
    <property type="match status" value="1"/>
</dbReference>
<feature type="compositionally biased region" description="Polar residues" evidence="2">
    <location>
        <begin position="68"/>
        <end position="79"/>
    </location>
</feature>
<dbReference type="InterPro" id="IPR022382">
    <property type="entry name" value="Mycoplasma_peptidase_DUF31"/>
</dbReference>
<evidence type="ECO:0000313" key="5">
    <source>
        <dbReference type="EMBL" id="QJR44314.1"/>
    </source>
</evidence>
<name>A0A6M4JBH5_9MOLU</name>
<dbReference type="SUPFAM" id="SSF50494">
    <property type="entry name" value="Trypsin-like serine proteases"/>
    <property type="match status" value="1"/>
</dbReference>
<feature type="region of interest" description="Disordered" evidence="2">
    <location>
        <begin position="31"/>
        <end position="91"/>
    </location>
</feature>
<proteinExistence type="predicted"/>
<evidence type="ECO:0000256" key="2">
    <source>
        <dbReference type="SAM" id="MobiDB-lite"/>
    </source>
</evidence>